<dbReference type="EMBL" id="MU004518">
    <property type="protein sequence ID" value="KAF2648851.1"/>
    <property type="molecule type" value="Genomic_DNA"/>
</dbReference>
<dbReference type="PANTHER" id="PTHR33365:SF6">
    <property type="entry name" value="OXIDASE USTYA"/>
    <property type="match status" value="1"/>
</dbReference>
<dbReference type="Proteomes" id="UP000799324">
    <property type="component" value="Unassembled WGS sequence"/>
</dbReference>
<dbReference type="PANTHER" id="PTHR33365">
    <property type="entry name" value="YALI0B05434P"/>
    <property type="match status" value="1"/>
</dbReference>
<comment type="similarity">
    <text evidence="1">Belongs to the ustYa family.</text>
</comment>
<dbReference type="Pfam" id="PF11807">
    <property type="entry name" value="UstYa"/>
    <property type="match status" value="1"/>
</dbReference>
<dbReference type="InterPro" id="IPR021765">
    <property type="entry name" value="UstYa-like"/>
</dbReference>
<feature type="transmembrane region" description="Helical" evidence="2">
    <location>
        <begin position="26"/>
        <end position="46"/>
    </location>
</feature>
<keyword evidence="2" id="KW-1133">Transmembrane helix</keyword>
<keyword evidence="2" id="KW-0472">Membrane</keyword>
<proteinExistence type="inferred from homology"/>
<name>A0A6A6SPF9_9PLEO</name>
<protein>
    <submittedName>
        <fullName evidence="3">Uncharacterized protein</fullName>
    </submittedName>
</protein>
<accession>A0A6A6SPF9</accession>
<evidence type="ECO:0000313" key="4">
    <source>
        <dbReference type="Proteomes" id="UP000799324"/>
    </source>
</evidence>
<evidence type="ECO:0000256" key="2">
    <source>
        <dbReference type="SAM" id="Phobius"/>
    </source>
</evidence>
<evidence type="ECO:0000313" key="3">
    <source>
        <dbReference type="EMBL" id="KAF2648851.1"/>
    </source>
</evidence>
<keyword evidence="2" id="KW-0812">Transmembrane</keyword>
<keyword evidence="4" id="KW-1185">Reference proteome</keyword>
<reference evidence="3" key="1">
    <citation type="journal article" date="2020" name="Stud. Mycol.">
        <title>101 Dothideomycetes genomes: a test case for predicting lifestyles and emergence of pathogens.</title>
        <authorList>
            <person name="Haridas S."/>
            <person name="Albert R."/>
            <person name="Binder M."/>
            <person name="Bloem J."/>
            <person name="Labutti K."/>
            <person name="Salamov A."/>
            <person name="Andreopoulos B."/>
            <person name="Baker S."/>
            <person name="Barry K."/>
            <person name="Bills G."/>
            <person name="Bluhm B."/>
            <person name="Cannon C."/>
            <person name="Castanera R."/>
            <person name="Culley D."/>
            <person name="Daum C."/>
            <person name="Ezra D."/>
            <person name="Gonzalez J."/>
            <person name="Henrissat B."/>
            <person name="Kuo A."/>
            <person name="Liang C."/>
            <person name="Lipzen A."/>
            <person name="Lutzoni F."/>
            <person name="Magnuson J."/>
            <person name="Mondo S."/>
            <person name="Nolan M."/>
            <person name="Ohm R."/>
            <person name="Pangilinan J."/>
            <person name="Park H.-J."/>
            <person name="Ramirez L."/>
            <person name="Alfaro M."/>
            <person name="Sun H."/>
            <person name="Tritt A."/>
            <person name="Yoshinaga Y."/>
            <person name="Zwiers L.-H."/>
            <person name="Turgeon B."/>
            <person name="Goodwin S."/>
            <person name="Spatafora J."/>
            <person name="Crous P."/>
            <person name="Grigoriev I."/>
        </authorList>
    </citation>
    <scope>NUCLEOTIDE SEQUENCE</scope>
    <source>
        <strain evidence="3">CBS 122681</strain>
    </source>
</reference>
<dbReference type="AlphaFoldDB" id="A0A6A6SPF9"/>
<evidence type="ECO:0000256" key="1">
    <source>
        <dbReference type="ARBA" id="ARBA00035112"/>
    </source>
</evidence>
<organism evidence="3 4">
    <name type="scientific">Lophiostoma macrostomum CBS 122681</name>
    <dbReference type="NCBI Taxonomy" id="1314788"/>
    <lineage>
        <taxon>Eukaryota</taxon>
        <taxon>Fungi</taxon>
        <taxon>Dikarya</taxon>
        <taxon>Ascomycota</taxon>
        <taxon>Pezizomycotina</taxon>
        <taxon>Dothideomycetes</taxon>
        <taxon>Pleosporomycetidae</taxon>
        <taxon>Pleosporales</taxon>
        <taxon>Lophiostomataceae</taxon>
        <taxon>Lophiostoma</taxon>
    </lineage>
</organism>
<dbReference type="GO" id="GO:0043386">
    <property type="term" value="P:mycotoxin biosynthetic process"/>
    <property type="evidence" value="ECO:0007669"/>
    <property type="project" value="InterPro"/>
</dbReference>
<sequence>MNADSSDDSQGLLNNSRTPLKLKLSMIHLVAAALLLIITIQTIIIVRLKADSYSQNTSPNRLSLRRTETQTIYKPSKYTSINNTKADKAWSAILAGHGVVAISPSYASQHALPSSVFLPDGTGNKMYIVEAYHAMHCTSVLRAHYTSLDRGIPGNWSRPYAAHCFDALRQYIMCNVDDTLLWTSEERSASYFDVEPGLGISHLGNYREGDGLPVESLR</sequence>
<dbReference type="OrthoDB" id="3687641at2759"/>
<gene>
    <name evidence="3" type="ORF">K491DRAFT_708477</name>
</gene>